<dbReference type="Proteomes" id="UP001321543">
    <property type="component" value="Chromosome"/>
</dbReference>
<evidence type="ECO:0000313" key="3">
    <source>
        <dbReference type="Proteomes" id="UP001321543"/>
    </source>
</evidence>
<reference evidence="3" key="1">
    <citation type="journal article" date="2019" name="Int. J. Syst. Evol. Microbiol.">
        <title>The Global Catalogue of Microorganisms (GCM) 10K type strain sequencing project: providing services to taxonomists for standard genome sequencing and annotation.</title>
        <authorList>
            <consortium name="The Broad Institute Genomics Platform"/>
            <consortium name="The Broad Institute Genome Sequencing Center for Infectious Disease"/>
            <person name="Wu L."/>
            <person name="Ma J."/>
        </authorList>
    </citation>
    <scope>NUCLEOTIDE SEQUENCE [LARGE SCALE GENOMIC DNA]</scope>
    <source>
        <strain evidence="3">NBRC 106310</strain>
    </source>
</reference>
<keyword evidence="3" id="KW-1185">Reference proteome</keyword>
<proteinExistence type="predicted"/>
<keyword evidence="1" id="KW-0472">Membrane</keyword>
<sequence>MMASPVLTRVVRRETHSPRTVMTVIVVVLIALSAVYAGIEIVLHLLGAEPLLVAPGAALTWLIALPAAQPQPAVIAGGSAVAVIGVILVWLALSPGRRPKHALAVSPHAVVVDNGVIASAVAERVRRELDLSRGAVVVGIGHRGADVTVRPEPGQIIEKSRVRSVAQAELADYRVVPALRVRARVLRALDAEEAT</sequence>
<evidence type="ECO:0008006" key="4">
    <source>
        <dbReference type="Google" id="ProtNLM"/>
    </source>
</evidence>
<feature type="transmembrane region" description="Helical" evidence="1">
    <location>
        <begin position="20"/>
        <end position="39"/>
    </location>
</feature>
<evidence type="ECO:0000256" key="1">
    <source>
        <dbReference type="SAM" id="Phobius"/>
    </source>
</evidence>
<dbReference type="RefSeq" id="WP_286301699.1">
    <property type="nucleotide sequence ID" value="NZ_AP027728.1"/>
</dbReference>
<keyword evidence="1" id="KW-1133">Transmembrane helix</keyword>
<feature type="transmembrane region" description="Helical" evidence="1">
    <location>
        <begin position="74"/>
        <end position="93"/>
    </location>
</feature>
<dbReference type="EMBL" id="AP027728">
    <property type="protein sequence ID" value="BDZ37858.1"/>
    <property type="molecule type" value="Genomic_DNA"/>
</dbReference>
<protein>
    <recommendedName>
        <fullName evidence="4">DNA/RNA endonuclease G</fullName>
    </recommendedName>
</protein>
<organism evidence="2 3">
    <name type="scientific">Microbacterium suwonense</name>
    <dbReference type="NCBI Taxonomy" id="683047"/>
    <lineage>
        <taxon>Bacteria</taxon>
        <taxon>Bacillati</taxon>
        <taxon>Actinomycetota</taxon>
        <taxon>Actinomycetes</taxon>
        <taxon>Micrococcales</taxon>
        <taxon>Microbacteriaceae</taxon>
        <taxon>Microbacterium</taxon>
    </lineage>
</organism>
<gene>
    <name evidence="2" type="ORF">GCM10025863_04720</name>
</gene>
<name>A0ABN6WZG2_9MICO</name>
<accession>A0ABN6WZG2</accession>
<keyword evidence="1" id="KW-0812">Transmembrane</keyword>
<evidence type="ECO:0000313" key="2">
    <source>
        <dbReference type="EMBL" id="BDZ37858.1"/>
    </source>
</evidence>